<feature type="domain" description="EamA" evidence="8">
    <location>
        <begin position="172"/>
        <end position="311"/>
    </location>
</feature>
<evidence type="ECO:0000256" key="5">
    <source>
        <dbReference type="ARBA" id="ARBA00023136"/>
    </source>
</evidence>
<dbReference type="OrthoDB" id="1728340at2759"/>
<dbReference type="InterPro" id="IPR030184">
    <property type="entry name" value="WAT1-related"/>
</dbReference>
<evidence type="ECO:0000256" key="6">
    <source>
        <dbReference type="RuleBase" id="RU363077"/>
    </source>
</evidence>
<feature type="transmembrane region" description="Helical" evidence="6">
    <location>
        <begin position="242"/>
        <end position="260"/>
    </location>
</feature>
<dbReference type="InterPro" id="IPR037185">
    <property type="entry name" value="EmrE-like"/>
</dbReference>
<keyword evidence="3 6" id="KW-0812">Transmembrane</keyword>
<accession>A0A8S0U8S7</accession>
<evidence type="ECO:0000256" key="1">
    <source>
        <dbReference type="ARBA" id="ARBA00004141"/>
    </source>
</evidence>
<gene>
    <name evidence="9" type="ORF">OLEA9_A046863</name>
</gene>
<proteinExistence type="inferred from homology"/>
<keyword evidence="4 6" id="KW-1133">Transmembrane helix</keyword>
<evidence type="ECO:0000256" key="4">
    <source>
        <dbReference type="ARBA" id="ARBA00022989"/>
    </source>
</evidence>
<dbReference type="Gramene" id="OE9A046863T1">
    <property type="protein sequence ID" value="OE9A046863C1"/>
    <property type="gene ID" value="OE9A046863"/>
</dbReference>
<feature type="transmembrane region" description="Helical" evidence="6">
    <location>
        <begin position="267"/>
        <end position="288"/>
    </location>
</feature>
<dbReference type="AlphaFoldDB" id="A0A8S0U8S7"/>
<evidence type="ECO:0000313" key="10">
    <source>
        <dbReference type="Proteomes" id="UP000594638"/>
    </source>
</evidence>
<comment type="similarity">
    <text evidence="2 6">Belongs to the drug/metabolite transporter (DMT) superfamily. Plant drug/metabolite exporter (P-DME) (TC 2.A.7.4) family.</text>
</comment>
<dbReference type="InterPro" id="IPR000620">
    <property type="entry name" value="EamA_dom"/>
</dbReference>
<dbReference type="GO" id="GO:0022857">
    <property type="term" value="F:transmembrane transporter activity"/>
    <property type="evidence" value="ECO:0007669"/>
    <property type="project" value="InterPro"/>
</dbReference>
<feature type="transmembrane region" description="Helical" evidence="6">
    <location>
        <begin position="128"/>
        <end position="150"/>
    </location>
</feature>
<feature type="transmembrane region" description="Helical" evidence="6">
    <location>
        <begin position="170"/>
        <end position="190"/>
    </location>
</feature>
<dbReference type="Proteomes" id="UP000594638">
    <property type="component" value="Unassembled WGS sequence"/>
</dbReference>
<sequence>MKPYLAVIFLRLSHAVLSIIAKYALNQGMSYYTFSVYRNAIAAVAFVPFALLLERNTRPRMTLAILYKIVLVGLLGPVIEQNLFYFGMKYITATFAIPIYNMLPAITFVLAWMLSLEKVNLRRLHNQAKVVGTLVSVGGAMVMTLIKGPVIEFPWTKHKMDIGAKHQQNLTKGFLMCTTACLSSAIFFILQAITLKSYPTQLSLTTLICMVGALQAAILTLVVEKDDAMIWSIHWDIKLLTYIYGGIIGSGFTYYISGIIMKQKGPIFITSFAPLTMIFVAVMSSFILAEQFDLGKLIGAIVIVVGLYLVLWGKSVDQRSSMIHKEDGATAPTQQQISATNPSMQVSEKDSPEMVAA</sequence>
<feature type="transmembrane region" description="Helical" evidence="6">
    <location>
        <begin position="65"/>
        <end position="84"/>
    </location>
</feature>
<keyword evidence="10" id="KW-1185">Reference proteome</keyword>
<feature type="transmembrane region" description="Helical" evidence="6">
    <location>
        <begin position="90"/>
        <end position="116"/>
    </location>
</feature>
<evidence type="ECO:0000256" key="3">
    <source>
        <dbReference type="ARBA" id="ARBA00022692"/>
    </source>
</evidence>
<feature type="domain" description="EamA" evidence="8">
    <location>
        <begin position="3"/>
        <end position="144"/>
    </location>
</feature>
<dbReference type="Pfam" id="PF00892">
    <property type="entry name" value="EamA"/>
    <property type="match status" value="2"/>
</dbReference>
<comment type="subcellular location">
    <subcellularLocation>
        <location evidence="1 6">Membrane</location>
        <topology evidence="1 6">Multi-pass membrane protein</topology>
    </subcellularLocation>
</comment>
<feature type="transmembrane region" description="Helical" evidence="6">
    <location>
        <begin position="294"/>
        <end position="312"/>
    </location>
</feature>
<comment type="caution">
    <text evidence="9">The sequence shown here is derived from an EMBL/GenBank/DDBJ whole genome shotgun (WGS) entry which is preliminary data.</text>
</comment>
<dbReference type="GO" id="GO:0016020">
    <property type="term" value="C:membrane"/>
    <property type="evidence" value="ECO:0007669"/>
    <property type="project" value="UniProtKB-SubCell"/>
</dbReference>
<feature type="transmembrane region" description="Helical" evidence="6">
    <location>
        <begin position="202"/>
        <end position="222"/>
    </location>
</feature>
<name>A0A8S0U8S7_OLEEU</name>
<keyword evidence="5 6" id="KW-0472">Membrane</keyword>
<evidence type="ECO:0000256" key="7">
    <source>
        <dbReference type="SAM" id="MobiDB-lite"/>
    </source>
</evidence>
<dbReference type="SUPFAM" id="SSF103481">
    <property type="entry name" value="Multidrug resistance efflux transporter EmrE"/>
    <property type="match status" value="2"/>
</dbReference>
<reference evidence="9 10" key="1">
    <citation type="submission" date="2019-12" db="EMBL/GenBank/DDBJ databases">
        <authorList>
            <person name="Alioto T."/>
            <person name="Alioto T."/>
            <person name="Gomez Garrido J."/>
        </authorList>
    </citation>
    <scope>NUCLEOTIDE SEQUENCE [LARGE SCALE GENOMIC DNA]</scope>
</reference>
<evidence type="ECO:0000259" key="8">
    <source>
        <dbReference type="Pfam" id="PF00892"/>
    </source>
</evidence>
<evidence type="ECO:0000256" key="2">
    <source>
        <dbReference type="ARBA" id="ARBA00007635"/>
    </source>
</evidence>
<feature type="transmembrane region" description="Helical" evidence="6">
    <location>
        <begin position="34"/>
        <end position="53"/>
    </location>
</feature>
<protein>
    <recommendedName>
        <fullName evidence="6">WAT1-related protein</fullName>
    </recommendedName>
</protein>
<organism evidence="9 10">
    <name type="scientific">Olea europaea subsp. europaea</name>
    <dbReference type="NCBI Taxonomy" id="158383"/>
    <lineage>
        <taxon>Eukaryota</taxon>
        <taxon>Viridiplantae</taxon>
        <taxon>Streptophyta</taxon>
        <taxon>Embryophyta</taxon>
        <taxon>Tracheophyta</taxon>
        <taxon>Spermatophyta</taxon>
        <taxon>Magnoliopsida</taxon>
        <taxon>eudicotyledons</taxon>
        <taxon>Gunneridae</taxon>
        <taxon>Pentapetalae</taxon>
        <taxon>asterids</taxon>
        <taxon>lamiids</taxon>
        <taxon>Lamiales</taxon>
        <taxon>Oleaceae</taxon>
        <taxon>Oleeae</taxon>
        <taxon>Olea</taxon>
    </lineage>
</organism>
<dbReference type="PANTHER" id="PTHR31218">
    <property type="entry name" value="WAT1-RELATED PROTEIN"/>
    <property type="match status" value="1"/>
</dbReference>
<evidence type="ECO:0000313" key="9">
    <source>
        <dbReference type="EMBL" id="CAA3015544.1"/>
    </source>
</evidence>
<feature type="compositionally biased region" description="Basic and acidic residues" evidence="7">
    <location>
        <begin position="347"/>
        <end position="357"/>
    </location>
</feature>
<feature type="compositionally biased region" description="Polar residues" evidence="7">
    <location>
        <begin position="331"/>
        <end position="346"/>
    </location>
</feature>
<feature type="region of interest" description="Disordered" evidence="7">
    <location>
        <begin position="327"/>
        <end position="357"/>
    </location>
</feature>
<dbReference type="EMBL" id="CACTIH010007558">
    <property type="protein sequence ID" value="CAA3015544.1"/>
    <property type="molecule type" value="Genomic_DNA"/>
</dbReference>